<keyword evidence="1" id="KW-0472">Membrane</keyword>
<evidence type="ECO:0000313" key="3">
    <source>
        <dbReference type="EMBL" id="TQM72102.1"/>
    </source>
</evidence>
<reference evidence="3 4" key="1">
    <citation type="submission" date="2019-06" db="EMBL/GenBank/DDBJ databases">
        <title>Sequencing the genomes of 1000 actinobacteria strains.</title>
        <authorList>
            <person name="Klenk H.-P."/>
        </authorList>
    </citation>
    <scope>NUCLEOTIDE SEQUENCE [LARGE SCALE GENOMIC DNA]</scope>
    <source>
        <strain evidence="3 4">DSM 45043</strain>
    </source>
</reference>
<organism evidence="3 4">
    <name type="scientific">Actinomadura hallensis</name>
    <dbReference type="NCBI Taxonomy" id="337895"/>
    <lineage>
        <taxon>Bacteria</taxon>
        <taxon>Bacillati</taxon>
        <taxon>Actinomycetota</taxon>
        <taxon>Actinomycetes</taxon>
        <taxon>Streptosporangiales</taxon>
        <taxon>Thermomonosporaceae</taxon>
        <taxon>Actinomadura</taxon>
    </lineage>
</organism>
<protein>
    <submittedName>
        <fullName evidence="3">Secretion/DNA translocation related TadE-like protein</fullName>
    </submittedName>
</protein>
<name>A0A543IND6_9ACTN</name>
<keyword evidence="4" id="KW-1185">Reference proteome</keyword>
<feature type="domain" description="Putative Flp pilus-assembly TadG-like N-terminal" evidence="2">
    <location>
        <begin position="17"/>
        <end position="64"/>
    </location>
</feature>
<dbReference type="EMBL" id="VFPO01000001">
    <property type="protein sequence ID" value="TQM72102.1"/>
    <property type="molecule type" value="Genomic_DNA"/>
</dbReference>
<accession>A0A543IND6</accession>
<evidence type="ECO:0000259" key="2">
    <source>
        <dbReference type="Pfam" id="PF13400"/>
    </source>
</evidence>
<dbReference type="NCBIfam" id="TIGR03816">
    <property type="entry name" value="tadE_like_DECH"/>
    <property type="match status" value="1"/>
</dbReference>
<dbReference type="InterPro" id="IPR028087">
    <property type="entry name" value="Tad_N"/>
</dbReference>
<proteinExistence type="predicted"/>
<evidence type="ECO:0000256" key="1">
    <source>
        <dbReference type="SAM" id="Phobius"/>
    </source>
</evidence>
<comment type="caution">
    <text evidence="3">The sequence shown here is derived from an EMBL/GenBank/DDBJ whole genome shotgun (WGS) entry which is preliminary data.</text>
</comment>
<dbReference type="AlphaFoldDB" id="A0A543IND6"/>
<feature type="transmembrane region" description="Helical" evidence="1">
    <location>
        <begin position="20"/>
        <end position="40"/>
    </location>
</feature>
<keyword evidence="1" id="KW-0812">Transmembrane</keyword>
<dbReference type="Pfam" id="PF13400">
    <property type="entry name" value="Tad"/>
    <property type="match status" value="1"/>
</dbReference>
<dbReference type="InterPro" id="IPR021202">
    <property type="entry name" value="Rv3654c-like"/>
</dbReference>
<sequence length="131" mass="13267">MRWALQRVRSFAGSDRGAGTIWVLAFAAVIWVGGIAAVAVGGVRGARHRADAAADLAALAGAARLADGAGGACARAERIADESGARLARCRVRGDVVEVAVAVDLKVPMGIGTVRVLSRARAGPVGREGVI</sequence>
<keyword evidence="1" id="KW-1133">Transmembrane helix</keyword>
<dbReference type="Proteomes" id="UP000316706">
    <property type="component" value="Unassembled WGS sequence"/>
</dbReference>
<evidence type="ECO:0000313" key="4">
    <source>
        <dbReference type="Proteomes" id="UP000316706"/>
    </source>
</evidence>
<gene>
    <name evidence="3" type="ORF">FHX41_5888</name>
</gene>